<dbReference type="OrthoDB" id="4900160at2759"/>
<dbReference type="GO" id="GO:0000435">
    <property type="term" value="P:positive regulation of transcription from RNA polymerase II promoter by galactose"/>
    <property type="evidence" value="ECO:0007669"/>
    <property type="project" value="TreeGrafter"/>
</dbReference>
<keyword evidence="1" id="KW-0805">Transcription regulation</keyword>
<dbReference type="EMBL" id="MTYI01000253">
    <property type="protein sequence ID" value="PNP47777.1"/>
    <property type="molecule type" value="Genomic_DNA"/>
</dbReference>
<evidence type="ECO:0000313" key="5">
    <source>
        <dbReference type="Proteomes" id="UP000236290"/>
    </source>
</evidence>
<keyword evidence="2" id="KW-0804">Transcription</keyword>
<dbReference type="GO" id="GO:0005634">
    <property type="term" value="C:nucleus"/>
    <property type="evidence" value="ECO:0007669"/>
    <property type="project" value="TreeGrafter"/>
</dbReference>
<protein>
    <submittedName>
        <fullName evidence="4">Uncharacterized protein</fullName>
    </submittedName>
</protein>
<sequence length="277" mass="31097">MITFASIGSRVWASRVSFEGNGFHGERDEIAYLHFQIQQWTNALPSSLRLFDPQAVSLEEANTPTTPDIPLDFTVIGDKFFFVRALLHLRANDLRILIHRPALHSSDSIQNNPQSARTAVNVARRSLNLLLYLCRLPTLHPMHHVCATHFLASSLTVLLLAVSHAPEDLGAEVRDQLLSALSFLEDLSTTTSHSESLWSTVRNYRDPVKRLGERLQEKMSRNQATPAKNAFTTPKYDDEGFATYFGTEGLSVFDWDITGGQTLSEEWFSELQEPGGQ</sequence>
<dbReference type="AlphaFoldDB" id="A0A2K0TQH6"/>
<dbReference type="CDD" id="cd12148">
    <property type="entry name" value="fungal_TF_MHR"/>
    <property type="match status" value="1"/>
</dbReference>
<comment type="caution">
    <text evidence="4">The sequence shown here is derived from an EMBL/GenBank/DDBJ whole genome shotgun (WGS) entry which is preliminary data.</text>
</comment>
<evidence type="ECO:0000256" key="1">
    <source>
        <dbReference type="ARBA" id="ARBA00023015"/>
    </source>
</evidence>
<reference evidence="4 5" key="1">
    <citation type="submission" date="2017-02" db="EMBL/GenBank/DDBJ databases">
        <title>Genomes of Trichoderma spp. with biocontrol activity.</title>
        <authorList>
            <person name="Gardiner D."/>
            <person name="Kazan K."/>
            <person name="Vos C."/>
            <person name="Harvey P."/>
        </authorList>
    </citation>
    <scope>NUCLEOTIDE SEQUENCE [LARGE SCALE GENOMIC DNA]</scope>
    <source>
        <strain evidence="4 5">Tr1</strain>
    </source>
</reference>
<keyword evidence="3" id="KW-0539">Nucleus</keyword>
<name>A0A2K0TQH6_TRIHA</name>
<organism evidence="4 5">
    <name type="scientific">Trichoderma harzianum</name>
    <name type="common">Hypocrea lixii</name>
    <dbReference type="NCBI Taxonomy" id="5544"/>
    <lineage>
        <taxon>Eukaryota</taxon>
        <taxon>Fungi</taxon>
        <taxon>Dikarya</taxon>
        <taxon>Ascomycota</taxon>
        <taxon>Pezizomycotina</taxon>
        <taxon>Sordariomycetes</taxon>
        <taxon>Hypocreomycetidae</taxon>
        <taxon>Hypocreales</taxon>
        <taxon>Hypocreaceae</taxon>
        <taxon>Trichoderma</taxon>
    </lineage>
</organism>
<accession>A0A2K0TQH6</accession>
<dbReference type="PANTHER" id="PTHR47424">
    <property type="entry name" value="REGULATORY PROTEIN GAL4"/>
    <property type="match status" value="1"/>
</dbReference>
<dbReference type="PANTHER" id="PTHR47424:SF5">
    <property type="entry name" value="ZN(II)2CYS6 TRANSCRIPTION FACTOR (EUROFUNG)"/>
    <property type="match status" value="1"/>
</dbReference>
<evidence type="ECO:0000313" key="4">
    <source>
        <dbReference type="EMBL" id="PNP47777.1"/>
    </source>
</evidence>
<dbReference type="GO" id="GO:0000981">
    <property type="term" value="F:DNA-binding transcription factor activity, RNA polymerase II-specific"/>
    <property type="evidence" value="ECO:0007669"/>
    <property type="project" value="TreeGrafter"/>
</dbReference>
<dbReference type="InterPro" id="IPR051127">
    <property type="entry name" value="Fungal_SecMet_Regulators"/>
</dbReference>
<evidence type="ECO:0000256" key="2">
    <source>
        <dbReference type="ARBA" id="ARBA00023163"/>
    </source>
</evidence>
<evidence type="ECO:0000256" key="3">
    <source>
        <dbReference type="ARBA" id="ARBA00023242"/>
    </source>
</evidence>
<proteinExistence type="predicted"/>
<dbReference type="GO" id="GO:0000978">
    <property type="term" value="F:RNA polymerase II cis-regulatory region sequence-specific DNA binding"/>
    <property type="evidence" value="ECO:0007669"/>
    <property type="project" value="TreeGrafter"/>
</dbReference>
<gene>
    <name evidence="4" type="ORF">THARTR1_10462</name>
</gene>
<dbReference type="Proteomes" id="UP000236290">
    <property type="component" value="Unassembled WGS sequence"/>
</dbReference>